<organism evidence="9 10">
    <name type="scientific">Nocardioides bigeumensis</name>
    <dbReference type="NCBI Taxonomy" id="433657"/>
    <lineage>
        <taxon>Bacteria</taxon>
        <taxon>Bacillati</taxon>
        <taxon>Actinomycetota</taxon>
        <taxon>Actinomycetes</taxon>
        <taxon>Propionibacteriales</taxon>
        <taxon>Nocardioidaceae</taxon>
        <taxon>Nocardioides</taxon>
    </lineage>
</organism>
<dbReference type="SUPFAM" id="SSF88659">
    <property type="entry name" value="Sigma3 and sigma4 domains of RNA polymerase sigma factors"/>
    <property type="match status" value="2"/>
</dbReference>
<accession>A0ABN2Y3Q0</accession>
<dbReference type="Gene3D" id="1.20.120.1810">
    <property type="match status" value="1"/>
</dbReference>
<dbReference type="InterPro" id="IPR013325">
    <property type="entry name" value="RNA_pol_sigma_r2"/>
</dbReference>
<feature type="domain" description="RNA polymerase sigma-70 region 3" evidence="6">
    <location>
        <begin position="131"/>
        <end position="198"/>
    </location>
</feature>
<evidence type="ECO:0000256" key="3">
    <source>
        <dbReference type="ARBA" id="ARBA00023125"/>
    </source>
</evidence>
<dbReference type="EMBL" id="BAAAQQ010000007">
    <property type="protein sequence ID" value="GAA2121121.1"/>
    <property type="molecule type" value="Genomic_DNA"/>
</dbReference>
<sequence>MSGQAHLPDRYFDKPPDGEVRAQLTGDLLDQADRSETTDEHDDILEAVVLANRGVAESLARRYRGRGIDDDDLSQVAYEGLVKAVSRFDPRQERDLLSYAVPTIRGELQRHFRDHGWMVRPTRSVQESQWRIKQVQESLAHSLGRPPSPEDVVAELGITRQQYDEAMAASGCFQPTSLDQPVGDDESPSLGAVLADQDGDFDAADARAVLEPLLRRLTPRERRLLYLRFYEDRTQAEIGAEIGVTQTQVSRLLNDVMASLRAQLV</sequence>
<evidence type="ECO:0000256" key="2">
    <source>
        <dbReference type="ARBA" id="ARBA00023082"/>
    </source>
</evidence>
<dbReference type="PRINTS" id="PR00046">
    <property type="entry name" value="SIGMA70FCT"/>
</dbReference>
<dbReference type="CDD" id="cd06171">
    <property type="entry name" value="Sigma70_r4"/>
    <property type="match status" value="1"/>
</dbReference>
<dbReference type="InterPro" id="IPR007627">
    <property type="entry name" value="RNA_pol_sigma70_r2"/>
</dbReference>
<feature type="region of interest" description="Disordered" evidence="5">
    <location>
        <begin position="1"/>
        <end position="40"/>
    </location>
</feature>
<evidence type="ECO:0000259" key="6">
    <source>
        <dbReference type="Pfam" id="PF04539"/>
    </source>
</evidence>
<dbReference type="PANTHER" id="PTHR30385:SF4">
    <property type="entry name" value="RNA POLYMERASE SIGMA-E FACTOR"/>
    <property type="match status" value="1"/>
</dbReference>
<dbReference type="Gene3D" id="1.20.140.160">
    <property type="match status" value="1"/>
</dbReference>
<gene>
    <name evidence="9" type="ORF">GCM10009843_15100</name>
</gene>
<evidence type="ECO:0000313" key="10">
    <source>
        <dbReference type="Proteomes" id="UP001500575"/>
    </source>
</evidence>
<dbReference type="InterPro" id="IPR007630">
    <property type="entry name" value="RNA_pol_sigma70_r4"/>
</dbReference>
<dbReference type="NCBIfam" id="TIGR02937">
    <property type="entry name" value="sigma70-ECF"/>
    <property type="match status" value="1"/>
</dbReference>
<evidence type="ECO:0000313" key="9">
    <source>
        <dbReference type="EMBL" id="GAA2121121.1"/>
    </source>
</evidence>
<dbReference type="Pfam" id="PF04545">
    <property type="entry name" value="Sigma70_r4"/>
    <property type="match status" value="1"/>
</dbReference>
<feature type="domain" description="RNA polymerase sigma-70 region 4" evidence="8">
    <location>
        <begin position="213"/>
        <end position="262"/>
    </location>
</feature>
<protein>
    <submittedName>
        <fullName evidence="9">RNA polymerase sigma factor SigF</fullName>
    </submittedName>
</protein>
<dbReference type="Pfam" id="PF04539">
    <property type="entry name" value="Sigma70_r3"/>
    <property type="match status" value="1"/>
</dbReference>
<keyword evidence="1" id="KW-0805">Transcription regulation</keyword>
<keyword evidence="4" id="KW-0804">Transcription</keyword>
<reference evidence="9 10" key="1">
    <citation type="journal article" date="2019" name="Int. J. Syst. Evol. Microbiol.">
        <title>The Global Catalogue of Microorganisms (GCM) 10K type strain sequencing project: providing services to taxonomists for standard genome sequencing and annotation.</title>
        <authorList>
            <consortium name="The Broad Institute Genomics Platform"/>
            <consortium name="The Broad Institute Genome Sequencing Center for Infectious Disease"/>
            <person name="Wu L."/>
            <person name="Ma J."/>
        </authorList>
    </citation>
    <scope>NUCLEOTIDE SEQUENCE [LARGE SCALE GENOMIC DNA]</scope>
    <source>
        <strain evidence="9 10">JCM 16021</strain>
    </source>
</reference>
<proteinExistence type="predicted"/>
<dbReference type="Pfam" id="PF04542">
    <property type="entry name" value="Sigma70_r2"/>
    <property type="match status" value="1"/>
</dbReference>
<evidence type="ECO:0000256" key="4">
    <source>
        <dbReference type="ARBA" id="ARBA00023163"/>
    </source>
</evidence>
<feature type="compositionally biased region" description="Basic and acidic residues" evidence="5">
    <location>
        <begin position="7"/>
        <end position="20"/>
    </location>
</feature>
<evidence type="ECO:0000259" key="8">
    <source>
        <dbReference type="Pfam" id="PF04545"/>
    </source>
</evidence>
<dbReference type="Proteomes" id="UP001500575">
    <property type="component" value="Unassembled WGS sequence"/>
</dbReference>
<evidence type="ECO:0000259" key="7">
    <source>
        <dbReference type="Pfam" id="PF04542"/>
    </source>
</evidence>
<dbReference type="RefSeq" id="WP_344303068.1">
    <property type="nucleotide sequence ID" value="NZ_BAAAQQ010000007.1"/>
</dbReference>
<dbReference type="SUPFAM" id="SSF88946">
    <property type="entry name" value="Sigma2 domain of RNA polymerase sigma factors"/>
    <property type="match status" value="1"/>
</dbReference>
<feature type="domain" description="RNA polymerase sigma-70 region 2" evidence="7">
    <location>
        <begin position="51"/>
        <end position="117"/>
    </location>
</feature>
<evidence type="ECO:0000256" key="5">
    <source>
        <dbReference type="SAM" id="MobiDB-lite"/>
    </source>
</evidence>
<evidence type="ECO:0000256" key="1">
    <source>
        <dbReference type="ARBA" id="ARBA00023015"/>
    </source>
</evidence>
<keyword evidence="10" id="KW-1185">Reference proteome</keyword>
<dbReference type="InterPro" id="IPR013324">
    <property type="entry name" value="RNA_pol_sigma_r3/r4-like"/>
</dbReference>
<dbReference type="PANTHER" id="PTHR30385">
    <property type="entry name" value="SIGMA FACTOR F FLAGELLAR"/>
    <property type="match status" value="1"/>
</dbReference>
<dbReference type="InterPro" id="IPR000943">
    <property type="entry name" value="RNA_pol_sigma70"/>
</dbReference>
<name>A0ABN2Y3Q0_9ACTN</name>
<comment type="caution">
    <text evidence="9">The sequence shown here is derived from an EMBL/GenBank/DDBJ whole genome shotgun (WGS) entry which is preliminary data.</text>
</comment>
<dbReference type="InterPro" id="IPR007624">
    <property type="entry name" value="RNA_pol_sigma70_r3"/>
</dbReference>
<dbReference type="InterPro" id="IPR014284">
    <property type="entry name" value="RNA_pol_sigma-70_dom"/>
</dbReference>
<keyword evidence="2" id="KW-0731">Sigma factor</keyword>
<keyword evidence="3" id="KW-0238">DNA-binding</keyword>